<evidence type="ECO:0000313" key="2">
    <source>
        <dbReference type="EMBL" id="QTR44591.1"/>
    </source>
</evidence>
<feature type="chain" id="PRO_5045265898" evidence="1">
    <location>
        <begin position="21"/>
        <end position="377"/>
    </location>
</feature>
<dbReference type="Proteomes" id="UP000672039">
    <property type="component" value="Chromosome"/>
</dbReference>
<dbReference type="InterPro" id="IPR015943">
    <property type="entry name" value="WD40/YVTN_repeat-like_dom_sf"/>
</dbReference>
<protein>
    <submittedName>
        <fullName evidence="2">DUF1513 domain-containing protein</fullName>
    </submittedName>
</protein>
<dbReference type="RefSeq" id="WP_210221064.1">
    <property type="nucleotide sequence ID" value="NZ_CP072801.1"/>
</dbReference>
<dbReference type="InterPro" id="IPR011044">
    <property type="entry name" value="Quino_amine_DH_bsu"/>
</dbReference>
<name>A0ABX7WM20_9GAMM</name>
<sequence length="377" mass="41125">MNRRAFLLLATAGTFGSALGVNTLMQQANATESRKGVLTMPATTLYSASDNPAGGHFLTRLDLANGQMQSRAVPMRGHAVLPLTHGRVLLFGRRPALECAVVDWQKEISGIPATAGRHFNGHGCLSAAGDVLFTSENAYDEKRGVLGIRDSKTFQHLGEYDTCGLDPHDVQLMPDGKTLVIANGGIEQHPDFGRRKLNLDTMQPSLVYIDAASGKKIDEYRLPDHHLSIRHLIATADGNVGVALQYEGDLYRQQPASLVAWQDKGGDLQLLDISPADVALFNGYMADLAYDPRQQILAVSSPRGNHTSFWSTRERRFLHAHPLPEPSGVSFLADQQQFLVSDATGGIHTFASTYQPASASLLHHYPDTLWDNHVVLS</sequence>
<accession>A0ABX7WM20</accession>
<feature type="signal peptide" evidence="1">
    <location>
        <begin position="1"/>
        <end position="20"/>
    </location>
</feature>
<dbReference type="SUPFAM" id="SSF50969">
    <property type="entry name" value="YVTN repeat-like/Quinoprotein amine dehydrogenase"/>
    <property type="match status" value="1"/>
</dbReference>
<dbReference type="EMBL" id="CP072801">
    <property type="protein sequence ID" value="QTR44591.1"/>
    <property type="molecule type" value="Genomic_DNA"/>
</dbReference>
<proteinExistence type="predicted"/>
<organism evidence="2 3">
    <name type="scientific">Thiothrix litoralis</name>
    <dbReference type="NCBI Taxonomy" id="2891210"/>
    <lineage>
        <taxon>Bacteria</taxon>
        <taxon>Pseudomonadati</taxon>
        <taxon>Pseudomonadota</taxon>
        <taxon>Gammaproteobacteria</taxon>
        <taxon>Thiotrichales</taxon>
        <taxon>Thiotrichaceae</taxon>
        <taxon>Thiothrix</taxon>
    </lineage>
</organism>
<dbReference type="Gene3D" id="2.130.10.10">
    <property type="entry name" value="YVTN repeat-like/Quinoprotein amine dehydrogenase"/>
    <property type="match status" value="1"/>
</dbReference>
<dbReference type="InterPro" id="IPR008311">
    <property type="entry name" value="UCP028101"/>
</dbReference>
<evidence type="ECO:0000256" key="1">
    <source>
        <dbReference type="SAM" id="SignalP"/>
    </source>
</evidence>
<evidence type="ECO:0000313" key="3">
    <source>
        <dbReference type="Proteomes" id="UP000672039"/>
    </source>
</evidence>
<keyword evidence="3" id="KW-1185">Reference proteome</keyword>
<dbReference type="PIRSF" id="PIRSF028101">
    <property type="entry name" value="UCP028101"/>
    <property type="match status" value="1"/>
</dbReference>
<keyword evidence="1" id="KW-0732">Signal</keyword>
<reference evidence="2 3" key="1">
    <citation type="submission" date="2021-04" db="EMBL/GenBank/DDBJ databases">
        <title>Genomics, taxonomy and metabolism of representatives of sulfur bacteria of the genus Thiothrix: Thiothrix fructosivorans QT, Thiothrix unzii A1T and three new species, Thiothrix subterranea sp. nov., Thiothrix litoralis sp. nov. and 'Candidatus Thiothrix anitrata' sp. nov.</title>
        <authorList>
            <person name="Ravin N.V."/>
            <person name="Smolyakov D."/>
            <person name="Rudenko T.S."/>
            <person name="Mardanov A.V."/>
            <person name="Beletsky A.V."/>
            <person name="Markov N.D."/>
            <person name="Fomenkov A.I."/>
            <person name="Roberts R.J."/>
            <person name="Karnachuk O.V."/>
            <person name="Novikov A."/>
            <person name="Grabovich M.Y."/>
        </authorList>
    </citation>
    <scope>NUCLEOTIDE SEQUENCE [LARGE SCALE GENOMIC DNA]</scope>
    <source>
        <strain evidence="2 3">AS</strain>
    </source>
</reference>
<gene>
    <name evidence="2" type="ORF">J9253_11070</name>
</gene>
<dbReference type="Pfam" id="PF07433">
    <property type="entry name" value="DUF1513"/>
    <property type="match status" value="1"/>
</dbReference>